<keyword evidence="8" id="KW-0547">Nucleotide-binding</keyword>
<dbReference type="Pfam" id="PF21686">
    <property type="entry name" value="LigD_Prim-Pol"/>
    <property type="match status" value="1"/>
</dbReference>
<dbReference type="InterPro" id="IPR012310">
    <property type="entry name" value="DNA_ligase_ATP-dep_cent"/>
</dbReference>
<keyword evidence="6" id="KW-0540">Nuclease</keyword>
<evidence type="ECO:0000256" key="12">
    <source>
        <dbReference type="ARBA" id="ARBA00022840"/>
    </source>
</evidence>
<dbReference type="NCBIfam" id="TIGR02776">
    <property type="entry name" value="NHEJ_ligase_prk"/>
    <property type="match status" value="1"/>
</dbReference>
<evidence type="ECO:0000256" key="9">
    <source>
        <dbReference type="ARBA" id="ARBA00022763"/>
    </source>
</evidence>
<evidence type="ECO:0000256" key="14">
    <source>
        <dbReference type="ARBA" id="ARBA00023125"/>
    </source>
</evidence>
<evidence type="ECO:0000313" key="24">
    <source>
        <dbReference type="Proteomes" id="UP001430804"/>
    </source>
</evidence>
<keyword evidence="15" id="KW-0233">DNA recombination</keyword>
<evidence type="ECO:0000256" key="17">
    <source>
        <dbReference type="ARBA" id="ARBA00023211"/>
    </source>
</evidence>
<comment type="catalytic activity">
    <reaction evidence="20">
        <text>ATP + (deoxyribonucleotide)n-3'-hydroxyl + 5'-phospho-(deoxyribonucleotide)m = (deoxyribonucleotide)n+m + AMP + diphosphate.</text>
        <dbReference type="EC" id="6.5.1.1"/>
    </reaction>
</comment>
<keyword evidence="14" id="KW-0238">DNA-binding</keyword>
<evidence type="ECO:0000256" key="1">
    <source>
        <dbReference type="ARBA" id="ARBA00001936"/>
    </source>
</evidence>
<keyword evidence="7" id="KW-0479">Metal-binding</keyword>
<feature type="region of interest" description="Disordered" evidence="21">
    <location>
        <begin position="1"/>
        <end position="31"/>
    </location>
</feature>
<dbReference type="NCBIfam" id="TIGR02778">
    <property type="entry name" value="ligD_pol"/>
    <property type="match status" value="1"/>
</dbReference>
<dbReference type="EC" id="6.5.1.1" evidence="2"/>
<feature type="region of interest" description="Disordered" evidence="21">
    <location>
        <begin position="209"/>
        <end position="233"/>
    </location>
</feature>
<keyword evidence="9" id="KW-0227">DNA damage</keyword>
<dbReference type="CDD" id="cd07971">
    <property type="entry name" value="OBF_DNA_ligase_LigD"/>
    <property type="match status" value="1"/>
</dbReference>
<keyword evidence="5" id="KW-0548">Nucleotidyltransferase</keyword>
<name>A0ABS6WMJ5_9HYPH</name>
<dbReference type="Pfam" id="PF01068">
    <property type="entry name" value="DNA_ligase_A_M"/>
    <property type="match status" value="1"/>
</dbReference>
<dbReference type="PANTHER" id="PTHR42705:SF2">
    <property type="entry name" value="BIFUNCTIONAL NON-HOMOLOGOUS END JOINING PROTEIN LIGD"/>
    <property type="match status" value="1"/>
</dbReference>
<dbReference type="NCBIfam" id="NF004628">
    <property type="entry name" value="PRK05972.1"/>
    <property type="match status" value="1"/>
</dbReference>
<keyword evidence="12" id="KW-0067">ATP-binding</keyword>
<evidence type="ECO:0000256" key="19">
    <source>
        <dbReference type="ARBA" id="ARBA00029943"/>
    </source>
</evidence>
<evidence type="ECO:0000256" key="13">
    <source>
        <dbReference type="ARBA" id="ARBA00022932"/>
    </source>
</evidence>
<organism evidence="23 24">
    <name type="scientific">Pseudohoeflea coraliihabitans</name>
    <dbReference type="NCBI Taxonomy" id="2860393"/>
    <lineage>
        <taxon>Bacteria</taxon>
        <taxon>Pseudomonadati</taxon>
        <taxon>Pseudomonadota</taxon>
        <taxon>Alphaproteobacteria</taxon>
        <taxon>Hyphomicrobiales</taxon>
        <taxon>Rhizobiaceae</taxon>
        <taxon>Pseudohoeflea</taxon>
    </lineage>
</organism>
<dbReference type="EMBL" id="JAHWQX010000001">
    <property type="protein sequence ID" value="MBW3096299.1"/>
    <property type="molecule type" value="Genomic_DNA"/>
</dbReference>
<evidence type="ECO:0000256" key="2">
    <source>
        <dbReference type="ARBA" id="ARBA00012727"/>
    </source>
</evidence>
<dbReference type="NCBIfam" id="TIGR02777">
    <property type="entry name" value="LigD_PE_dom"/>
    <property type="match status" value="1"/>
</dbReference>
<evidence type="ECO:0000256" key="21">
    <source>
        <dbReference type="SAM" id="MobiDB-lite"/>
    </source>
</evidence>
<dbReference type="PANTHER" id="PTHR42705">
    <property type="entry name" value="BIFUNCTIONAL NON-HOMOLOGOUS END JOINING PROTEIN LIGD"/>
    <property type="match status" value="1"/>
</dbReference>
<feature type="compositionally biased region" description="Basic residues" evidence="21">
    <location>
        <begin position="556"/>
        <end position="566"/>
    </location>
</feature>
<dbReference type="Pfam" id="PF04679">
    <property type="entry name" value="DNA_ligase_A_C"/>
    <property type="match status" value="1"/>
</dbReference>
<comment type="cofactor">
    <cofactor evidence="1">
        <name>Mn(2+)</name>
        <dbReference type="ChEBI" id="CHEBI:29035"/>
    </cofactor>
</comment>
<dbReference type="InterPro" id="IPR014144">
    <property type="entry name" value="LigD_PE_domain"/>
</dbReference>
<comment type="caution">
    <text evidence="23">The sequence shown here is derived from an EMBL/GenBank/DDBJ whole genome shotgun (WGS) entry which is preliminary data.</text>
</comment>
<dbReference type="NCBIfam" id="TIGR02779">
    <property type="entry name" value="NHEJ_ligase_lig"/>
    <property type="match status" value="1"/>
</dbReference>
<evidence type="ECO:0000256" key="18">
    <source>
        <dbReference type="ARBA" id="ARBA00023268"/>
    </source>
</evidence>
<evidence type="ECO:0000256" key="11">
    <source>
        <dbReference type="ARBA" id="ARBA00022839"/>
    </source>
</evidence>
<dbReference type="InterPro" id="IPR012309">
    <property type="entry name" value="DNA_ligase_ATP-dep_C"/>
</dbReference>
<evidence type="ECO:0000256" key="16">
    <source>
        <dbReference type="ARBA" id="ARBA00023204"/>
    </source>
</evidence>
<gene>
    <name evidence="23" type="primary">ligD</name>
    <name evidence="23" type="ORF">KY465_03285</name>
</gene>
<keyword evidence="24" id="KW-1185">Reference proteome</keyword>
<protein>
    <recommendedName>
        <fullName evidence="2">DNA ligase (ATP)</fullName>
        <ecNumber evidence="2">6.5.1.1</ecNumber>
    </recommendedName>
    <alternativeName>
        <fullName evidence="19">NHEJ DNA polymerase</fullName>
    </alternativeName>
</protein>
<keyword evidence="10" id="KW-0378">Hydrolase</keyword>
<dbReference type="CDD" id="cd04862">
    <property type="entry name" value="PaeLigD_Pol_like"/>
    <property type="match status" value="1"/>
</dbReference>
<dbReference type="GO" id="GO:0003910">
    <property type="term" value="F:DNA ligase (ATP) activity"/>
    <property type="evidence" value="ECO:0007669"/>
    <property type="project" value="UniProtKB-EC"/>
</dbReference>
<dbReference type="RefSeq" id="WP_219158394.1">
    <property type="nucleotide sequence ID" value="NZ_JAHWQX010000001.1"/>
</dbReference>
<dbReference type="Proteomes" id="UP001430804">
    <property type="component" value="Unassembled WGS sequence"/>
</dbReference>
<keyword evidence="17" id="KW-0464">Manganese</keyword>
<dbReference type="InterPro" id="IPR052171">
    <property type="entry name" value="NHEJ_LigD"/>
</dbReference>
<sequence>MATSRTDIEEYNRKRDFNKTSEPRGATGKSKGRLAYLIQKHAARRLHYDFRLELDGVLKSWAVTRGPSLDPEDKRLAVRTEDHPMDYGRFEGTIPAKEYGGGTVMLWDTGWWEPLEDAGPGLAEGKLKFRLHGERLTGRWTLVRMRPREREKRENWLLIKERDDIASEEGDKLLRSEMTSIVSGRTMEEIAAGEGARGKRVWHSGKSAKENVASGAVPAGQDKKKPARKTQSRLAAPRFIAPQLAKRVESAPAGDDWVSEVKFDGYRLLCAIGKGGVLCYTRNGHDWSEKFPDIAAALSTLPCRNALIDGEAIAEGEGSSFSALQEALATGTPISYFAFDLLTLDGTDLRKQPLLERKERLKELLSGHTGGTLRYSEHVRGHSQEVFRQLCRANQEGLIAKRADAAYRSGRSGGWLKVKCTRRQEFVVGGFSASDKRGRPFASLLLGTFEDEKLIYRGRVGTGFNERSMSELAGLFAKRARKSMPFAEVPKQFARGARWLRPDLVVEVDFAEFTDHGHIRHGVYEGLRRDKKAPDVALEGPSAPGSNDGSASPAPGKKKTPQRVKAMKTETRKSAQTAPKGKTGPVVAGVRISSHDRVIFKKPGLTKLDLAEYYERVAERFLAESRHRPVSLVRCPSGDIGDCFFQKHAGQGFPDSIGEIPIQESSGKTAKYMVLDAAEDIVAAVQMGTIEFHVWGARSDRLDRPDRMVFDLDPDAGLDFERVKAAASEMRQVLEAVGLQSLAMVTGGKGIHVIVPLQRRADFAEVKSFSRDLSQRLAAAAPERYTATMSKKKRKGRIFIDWLRNERGSTAIAPWSVRARPGAPVAVPVSWQELADLDAANSFSLAEAVDRAQAPDPWQEANSWRQSVTRHMLKAVAGENGK</sequence>
<evidence type="ECO:0000256" key="20">
    <source>
        <dbReference type="ARBA" id="ARBA00034003"/>
    </source>
</evidence>
<evidence type="ECO:0000256" key="15">
    <source>
        <dbReference type="ARBA" id="ARBA00023172"/>
    </source>
</evidence>
<keyword evidence="4" id="KW-0808">Transferase</keyword>
<dbReference type="InterPro" id="IPR014143">
    <property type="entry name" value="NHEJ_ligase_prk"/>
</dbReference>
<keyword evidence="11" id="KW-0269">Exonuclease</keyword>
<proteinExistence type="predicted"/>
<evidence type="ECO:0000256" key="4">
    <source>
        <dbReference type="ARBA" id="ARBA00022679"/>
    </source>
</evidence>
<dbReference type="InterPro" id="IPR014145">
    <property type="entry name" value="LigD_pol_dom"/>
</dbReference>
<reference evidence="23" key="1">
    <citation type="submission" date="2021-07" db="EMBL/GenBank/DDBJ databases">
        <title>Pseudohoeflea marina sp. nov. a polyhydroxyalcanoate-producing bacterium.</title>
        <authorList>
            <person name="Zheng W."/>
            <person name="Yu S."/>
            <person name="Huang Y."/>
        </authorList>
    </citation>
    <scope>NUCLEOTIDE SEQUENCE</scope>
    <source>
        <strain evidence="23">DP4N28-3</strain>
    </source>
</reference>
<evidence type="ECO:0000256" key="5">
    <source>
        <dbReference type="ARBA" id="ARBA00022695"/>
    </source>
</evidence>
<keyword evidence="13" id="KW-0239">DNA-directed DNA polymerase</keyword>
<evidence type="ECO:0000259" key="22">
    <source>
        <dbReference type="PROSITE" id="PS50160"/>
    </source>
</evidence>
<evidence type="ECO:0000256" key="10">
    <source>
        <dbReference type="ARBA" id="ARBA00022801"/>
    </source>
</evidence>
<dbReference type="Pfam" id="PF13298">
    <property type="entry name" value="LigD_N"/>
    <property type="match status" value="1"/>
</dbReference>
<feature type="compositionally biased region" description="Basic and acidic residues" evidence="21">
    <location>
        <begin position="1"/>
        <end position="22"/>
    </location>
</feature>
<evidence type="ECO:0000256" key="3">
    <source>
        <dbReference type="ARBA" id="ARBA00022598"/>
    </source>
</evidence>
<keyword evidence="16" id="KW-0234">DNA repair</keyword>
<dbReference type="InterPro" id="IPR014146">
    <property type="entry name" value="LigD_ligase_dom"/>
</dbReference>
<feature type="domain" description="ATP-dependent DNA ligase family profile" evidence="22">
    <location>
        <begin position="327"/>
        <end position="450"/>
    </location>
</feature>
<evidence type="ECO:0000256" key="8">
    <source>
        <dbReference type="ARBA" id="ARBA00022741"/>
    </source>
</evidence>
<accession>A0ABS6WMJ5</accession>
<evidence type="ECO:0000256" key="6">
    <source>
        <dbReference type="ARBA" id="ARBA00022722"/>
    </source>
</evidence>
<dbReference type="CDD" id="cd07906">
    <property type="entry name" value="Adenylation_DNA_ligase_LigD_LigC"/>
    <property type="match status" value="1"/>
</dbReference>
<keyword evidence="18" id="KW-0511">Multifunctional enzyme</keyword>
<feature type="region of interest" description="Disordered" evidence="21">
    <location>
        <begin position="535"/>
        <end position="586"/>
    </location>
</feature>
<keyword evidence="3 23" id="KW-0436">Ligase</keyword>
<evidence type="ECO:0000256" key="7">
    <source>
        <dbReference type="ARBA" id="ARBA00022723"/>
    </source>
</evidence>
<dbReference type="PROSITE" id="PS50160">
    <property type="entry name" value="DNA_LIGASE_A3"/>
    <property type="match status" value="1"/>
</dbReference>
<evidence type="ECO:0000313" key="23">
    <source>
        <dbReference type="EMBL" id="MBW3096299.1"/>
    </source>
</evidence>
<dbReference type="InterPro" id="IPR033651">
    <property type="entry name" value="PaeLigD_Pol-like"/>
</dbReference>